<reference evidence="4" key="2">
    <citation type="submission" date="2022-01" db="EMBL/GenBank/DDBJ databases">
        <authorList>
            <person name="Yamashiro T."/>
            <person name="Shiraishi A."/>
            <person name="Satake H."/>
            <person name="Nakayama K."/>
        </authorList>
    </citation>
    <scope>NUCLEOTIDE SEQUENCE</scope>
</reference>
<dbReference type="Proteomes" id="UP001151760">
    <property type="component" value="Unassembled WGS sequence"/>
</dbReference>
<dbReference type="Pfam" id="PF02536">
    <property type="entry name" value="mTERF"/>
    <property type="match status" value="2"/>
</dbReference>
<evidence type="ECO:0000256" key="2">
    <source>
        <dbReference type="ARBA" id="ARBA00022472"/>
    </source>
</evidence>
<keyword evidence="3" id="KW-0809">Transit peptide</keyword>
<dbReference type="EMBL" id="BQNB010013705">
    <property type="protein sequence ID" value="GJT19292.1"/>
    <property type="molecule type" value="Genomic_DNA"/>
</dbReference>
<keyword evidence="5" id="KW-1185">Reference proteome</keyword>
<keyword evidence="2" id="KW-0805">Transcription regulation</keyword>
<evidence type="ECO:0000313" key="4">
    <source>
        <dbReference type="EMBL" id="GJT19292.1"/>
    </source>
</evidence>
<proteinExistence type="inferred from homology"/>
<dbReference type="Gene3D" id="1.25.70.10">
    <property type="entry name" value="Transcription termination factor 3, mitochondrial"/>
    <property type="match status" value="2"/>
</dbReference>
<sequence>MFIQTLKSLHKHFSTQTNPDCITNYLITSLNLTKNEALTLSAKIPHLKTPEKPNSVITFLTQCGLTKPQIKTILTNSPTLLTTDINKTLKPKFHLFQELGFKVSTLEKLFKPSINISSTRLDNNLRYLRVLLGFDDAKVFKVVSRSWWKLASDYEKKISENILVLRKYGLSSHKIESLLLRNPGCLLRHAEWLDGVVKKVEPLLGIRSDSPRFFDGVEIVMSFSEATLNKKLGIFRSFGWTEDEIVRMTGSLPSCLRRSEGTIKASLEWFKENPGYGGAYLSTHPKLLVYSLEKRVVPRYQVWVTLWVKGLLKNRWFSLCSLVALSEEKFVRDFVLPYCEVVPSLHEDYTNSTCLKINYYERAGRTIVNRSLMIALQTLWRLKLRVSKQRIFAKDKAFWDIDCVIPMAISDMSEEDEIIFKRRQLPSKEAASSRVRSWIVSDDDDEFITLQQSDSFLEEEGVFEAEVVDNGGEIEMQNQMNIFSSEDEEEFDTDSEVSDCLLNKYRTKFDDEVEETLKEHLPKLHHIKELRYGISCSRVISRLQAKGFSCPSNLNEEDEDVISRRRYLPKKLFHLCDGDCCQIYGGEIEVQNQKTNFSSQDEEDFDNEAAIVHVVLTDSEFDDELEETLKEHLLKLHHVKELRYGISCSWVISRLQAKGFTCPSNLKYADSEYTD</sequence>
<evidence type="ECO:0000256" key="3">
    <source>
        <dbReference type="ARBA" id="ARBA00022946"/>
    </source>
</evidence>
<evidence type="ECO:0000256" key="1">
    <source>
        <dbReference type="ARBA" id="ARBA00007692"/>
    </source>
</evidence>
<dbReference type="PANTHER" id="PTHR13068:SF231">
    <property type="entry name" value="TRANSCRIPTION TERMINATION FACTOR MTERF2, CHLOROPLASTIC-LIKE"/>
    <property type="match status" value="1"/>
</dbReference>
<comment type="caution">
    <text evidence="4">The sequence shown here is derived from an EMBL/GenBank/DDBJ whole genome shotgun (WGS) entry which is preliminary data.</text>
</comment>
<evidence type="ECO:0000313" key="5">
    <source>
        <dbReference type="Proteomes" id="UP001151760"/>
    </source>
</evidence>
<gene>
    <name evidence="4" type="ORF">Tco_0877998</name>
</gene>
<name>A0ABQ5BZP6_9ASTR</name>
<comment type="similarity">
    <text evidence="1">Belongs to the mTERF family.</text>
</comment>
<dbReference type="PANTHER" id="PTHR13068">
    <property type="entry name" value="CGI-12 PROTEIN-RELATED"/>
    <property type="match status" value="1"/>
</dbReference>
<accession>A0ABQ5BZP6</accession>
<organism evidence="4 5">
    <name type="scientific">Tanacetum coccineum</name>
    <dbReference type="NCBI Taxonomy" id="301880"/>
    <lineage>
        <taxon>Eukaryota</taxon>
        <taxon>Viridiplantae</taxon>
        <taxon>Streptophyta</taxon>
        <taxon>Embryophyta</taxon>
        <taxon>Tracheophyta</taxon>
        <taxon>Spermatophyta</taxon>
        <taxon>Magnoliopsida</taxon>
        <taxon>eudicotyledons</taxon>
        <taxon>Gunneridae</taxon>
        <taxon>Pentapetalae</taxon>
        <taxon>asterids</taxon>
        <taxon>campanulids</taxon>
        <taxon>Asterales</taxon>
        <taxon>Asteraceae</taxon>
        <taxon>Asteroideae</taxon>
        <taxon>Anthemideae</taxon>
        <taxon>Anthemidinae</taxon>
        <taxon>Tanacetum</taxon>
    </lineage>
</organism>
<keyword evidence="2" id="KW-0804">Transcription</keyword>
<dbReference type="SMART" id="SM00733">
    <property type="entry name" value="Mterf"/>
    <property type="match status" value="5"/>
</dbReference>
<reference evidence="4" key="1">
    <citation type="journal article" date="2022" name="Int. J. Mol. Sci.">
        <title>Draft Genome of Tanacetum Coccineum: Genomic Comparison of Closely Related Tanacetum-Family Plants.</title>
        <authorList>
            <person name="Yamashiro T."/>
            <person name="Shiraishi A."/>
            <person name="Nakayama K."/>
            <person name="Satake H."/>
        </authorList>
    </citation>
    <scope>NUCLEOTIDE SEQUENCE</scope>
</reference>
<dbReference type="InterPro" id="IPR038538">
    <property type="entry name" value="MTERF_sf"/>
</dbReference>
<protein>
    <submittedName>
        <fullName evidence="4">Transcription termination factor MTERF5, chloroplastic-like protein</fullName>
    </submittedName>
</protein>
<keyword evidence="2" id="KW-0806">Transcription termination</keyword>
<dbReference type="InterPro" id="IPR003690">
    <property type="entry name" value="MTERF"/>
</dbReference>